<dbReference type="EC" id="3.2.1.21" evidence="3"/>
<dbReference type="Gene3D" id="3.40.50.1700">
    <property type="entry name" value="Glycoside hydrolase family 3 C-terminal domain"/>
    <property type="match status" value="1"/>
</dbReference>
<dbReference type="InterPro" id="IPR017853">
    <property type="entry name" value="GH"/>
</dbReference>
<dbReference type="InterPro" id="IPR036881">
    <property type="entry name" value="Glyco_hydro_3_C_sf"/>
</dbReference>
<comment type="similarity">
    <text evidence="2">Belongs to the glycosyl hydrolase 3 family.</text>
</comment>
<dbReference type="PRINTS" id="PR00133">
    <property type="entry name" value="GLHYDRLASE3"/>
</dbReference>
<dbReference type="InterPro" id="IPR051915">
    <property type="entry name" value="Cellulose_Degrad_GH3"/>
</dbReference>
<feature type="domain" description="Glycoside hydrolase family 3 N-terminal" evidence="9">
    <location>
        <begin position="72"/>
        <end position="415"/>
    </location>
</feature>
<evidence type="ECO:0000313" key="11">
    <source>
        <dbReference type="EMBL" id="GIG99731.1"/>
    </source>
</evidence>
<protein>
    <recommendedName>
        <fullName evidence="3">beta-glucosidase</fullName>
        <ecNumber evidence="3">3.2.1.21</ecNumber>
    </recommendedName>
</protein>
<dbReference type="InterPro" id="IPR002772">
    <property type="entry name" value="Glyco_hydro_3_C"/>
</dbReference>
<sequence>MRPHSRSRTPLIALLTGLLVVSLTPTGAASAAPAEATDASVAGSGGHGGKPDYRDPRLPIDRRVDDLLGRMTLPEKVGQMAQAERLAVDADPTLVAQWGLGSLLSGGGSVPTPNTPEAWVSMVNNFQRQALSTRLGIPIIYGVDAVHGHANVYGATVFPHNIGLGATRNPELVRQIGKATGEEVKATGIPWNFAPCLCVSRDERWGRAYEAFSEEPGLVGEMSSYVDGLRDAGVLATIKHYAGDGDTEYDQAAADANESLPPGSQRYVIDQGVTVTTRADFARTNLAPFWTALRRHDVDSVMPSFSSVDWIEDGIGNPVKMHAHKELLTDVLKGAQRFKGFVISDWEGIHQIPDPDEPTVAGLTAYKVRTSVNAGIDMFMVPNNAKQFIDLLLAEVRAGRVSQARIDDAVRRILRAKFEIGLFERPYASPDDTDEVGSREHRALARRAVAESQVLLKNSDRALPLRKDAKIYVAGRNADDIGNQAGGWTITWQGASGDIIPGTTILEGIREVAPRAKVTYSADGSAPTAGSDVAVVVVGETPYTEGFGDVGGPECTWCTTPQQEEKSLSLQPGDKAVVDKVCGAIDTCVVVVVSGRPQVITDQLGQMDALVASWLPGSEGAGVADVLFGRRPFTGKLSVSWPRSEAQVPINVGDRNYRPLFPYGYGLRTR</sequence>
<evidence type="ECO:0000256" key="5">
    <source>
        <dbReference type="ARBA" id="ARBA00022801"/>
    </source>
</evidence>
<dbReference type="SUPFAM" id="SSF51445">
    <property type="entry name" value="(Trans)glycosidases"/>
    <property type="match status" value="1"/>
</dbReference>
<dbReference type="EMBL" id="BONX01000047">
    <property type="protein sequence ID" value="GIG99731.1"/>
    <property type="molecule type" value="Genomic_DNA"/>
</dbReference>
<dbReference type="Gene3D" id="3.20.20.300">
    <property type="entry name" value="Glycoside hydrolase, family 3, N-terminal domain"/>
    <property type="match status" value="1"/>
</dbReference>
<evidence type="ECO:0000256" key="2">
    <source>
        <dbReference type="ARBA" id="ARBA00005336"/>
    </source>
</evidence>
<evidence type="ECO:0000256" key="1">
    <source>
        <dbReference type="ARBA" id="ARBA00000448"/>
    </source>
</evidence>
<keyword evidence="5" id="KW-0378">Hydrolase</keyword>
<dbReference type="InterPro" id="IPR036962">
    <property type="entry name" value="Glyco_hydro_3_N_sf"/>
</dbReference>
<keyword evidence="4 8" id="KW-0732">Signal</keyword>
<comment type="caution">
    <text evidence="11">The sequence shown here is derived from an EMBL/GenBank/DDBJ whole genome shotgun (WGS) entry which is preliminary data.</text>
</comment>
<evidence type="ECO:0000313" key="12">
    <source>
        <dbReference type="Proteomes" id="UP000621500"/>
    </source>
</evidence>
<proteinExistence type="inferred from homology"/>
<evidence type="ECO:0000259" key="9">
    <source>
        <dbReference type="Pfam" id="PF00933"/>
    </source>
</evidence>
<reference evidence="11 12" key="1">
    <citation type="submission" date="2021-01" db="EMBL/GenBank/DDBJ databases">
        <title>Whole genome shotgun sequence of Plantactinospora mayteni NBRC 109088.</title>
        <authorList>
            <person name="Komaki H."/>
            <person name="Tamura T."/>
        </authorList>
    </citation>
    <scope>NUCLEOTIDE SEQUENCE [LARGE SCALE GENOMIC DNA]</scope>
    <source>
        <strain evidence="11 12">NBRC 109088</strain>
    </source>
</reference>
<dbReference type="SUPFAM" id="SSF52279">
    <property type="entry name" value="Beta-D-glucan exohydrolase, C-terminal domain"/>
    <property type="match status" value="1"/>
</dbReference>
<feature type="signal peptide" evidence="8">
    <location>
        <begin position="1"/>
        <end position="31"/>
    </location>
</feature>
<comment type="catalytic activity">
    <reaction evidence="1">
        <text>Hydrolysis of terminal, non-reducing beta-D-glucosyl residues with release of beta-D-glucose.</text>
        <dbReference type="EC" id="3.2.1.21"/>
    </reaction>
</comment>
<feature type="compositionally biased region" description="Low complexity" evidence="7">
    <location>
        <begin position="30"/>
        <end position="42"/>
    </location>
</feature>
<gene>
    <name evidence="11" type="ORF">Pma05_63040</name>
</gene>
<keyword evidence="12" id="KW-1185">Reference proteome</keyword>
<dbReference type="Pfam" id="PF01915">
    <property type="entry name" value="Glyco_hydro_3_C"/>
    <property type="match status" value="1"/>
</dbReference>
<feature type="chain" id="PRO_5045085490" description="beta-glucosidase" evidence="8">
    <location>
        <begin position="32"/>
        <end position="670"/>
    </location>
</feature>
<dbReference type="PANTHER" id="PTHR30620">
    <property type="entry name" value="PERIPLASMIC BETA-GLUCOSIDASE-RELATED"/>
    <property type="match status" value="1"/>
</dbReference>
<keyword evidence="6" id="KW-0326">Glycosidase</keyword>
<evidence type="ECO:0000256" key="3">
    <source>
        <dbReference type="ARBA" id="ARBA00012744"/>
    </source>
</evidence>
<evidence type="ECO:0000256" key="4">
    <source>
        <dbReference type="ARBA" id="ARBA00022729"/>
    </source>
</evidence>
<evidence type="ECO:0000256" key="7">
    <source>
        <dbReference type="SAM" id="MobiDB-lite"/>
    </source>
</evidence>
<evidence type="ECO:0000256" key="8">
    <source>
        <dbReference type="SAM" id="SignalP"/>
    </source>
</evidence>
<feature type="domain" description="Glycoside hydrolase family 3 C-terminal" evidence="10">
    <location>
        <begin position="454"/>
        <end position="667"/>
    </location>
</feature>
<feature type="region of interest" description="Disordered" evidence="7">
    <location>
        <begin position="30"/>
        <end position="59"/>
    </location>
</feature>
<evidence type="ECO:0000259" key="10">
    <source>
        <dbReference type="Pfam" id="PF01915"/>
    </source>
</evidence>
<dbReference type="InterPro" id="IPR001764">
    <property type="entry name" value="Glyco_hydro_3_N"/>
</dbReference>
<evidence type="ECO:0000256" key="6">
    <source>
        <dbReference type="ARBA" id="ARBA00023295"/>
    </source>
</evidence>
<dbReference type="Proteomes" id="UP000621500">
    <property type="component" value="Unassembled WGS sequence"/>
</dbReference>
<feature type="compositionally biased region" description="Basic and acidic residues" evidence="7">
    <location>
        <begin position="49"/>
        <end position="59"/>
    </location>
</feature>
<accession>A0ABQ4EYN8</accession>
<organism evidence="11 12">
    <name type="scientific">Plantactinospora mayteni</name>
    <dbReference type="NCBI Taxonomy" id="566021"/>
    <lineage>
        <taxon>Bacteria</taxon>
        <taxon>Bacillati</taxon>
        <taxon>Actinomycetota</taxon>
        <taxon>Actinomycetes</taxon>
        <taxon>Micromonosporales</taxon>
        <taxon>Micromonosporaceae</taxon>
        <taxon>Plantactinospora</taxon>
    </lineage>
</organism>
<dbReference type="PANTHER" id="PTHR30620:SF16">
    <property type="entry name" value="LYSOSOMAL BETA GLUCOSIDASE"/>
    <property type="match status" value="1"/>
</dbReference>
<dbReference type="Pfam" id="PF00933">
    <property type="entry name" value="Glyco_hydro_3"/>
    <property type="match status" value="1"/>
</dbReference>
<name>A0ABQ4EYN8_9ACTN</name>
<dbReference type="RefSeq" id="WP_203861093.1">
    <property type="nucleotide sequence ID" value="NZ_BAAAZQ010000001.1"/>
</dbReference>